<feature type="region of interest" description="Disordered" evidence="4">
    <location>
        <begin position="1"/>
        <end position="135"/>
    </location>
</feature>
<keyword evidence="2 3" id="KW-0040">ANK repeat</keyword>
<proteinExistence type="predicted"/>
<evidence type="ECO:0000259" key="5">
    <source>
        <dbReference type="PROSITE" id="PS51299"/>
    </source>
</evidence>
<feature type="compositionally biased region" description="Low complexity" evidence="4">
    <location>
        <begin position="913"/>
        <end position="936"/>
    </location>
</feature>
<dbReference type="InterPro" id="IPR018004">
    <property type="entry name" value="KilA/APSES_HTH"/>
</dbReference>
<dbReference type="InterPro" id="IPR002110">
    <property type="entry name" value="Ankyrin_rpt"/>
</dbReference>
<dbReference type="PROSITE" id="PS50088">
    <property type="entry name" value="ANK_REPEAT"/>
    <property type="match status" value="1"/>
</dbReference>
<evidence type="ECO:0000256" key="2">
    <source>
        <dbReference type="ARBA" id="ARBA00023043"/>
    </source>
</evidence>
<dbReference type="PROSITE" id="PS51299">
    <property type="entry name" value="HTH_APSES"/>
    <property type="match status" value="1"/>
</dbReference>
<dbReference type="SMART" id="SM00248">
    <property type="entry name" value="ANK"/>
    <property type="match status" value="3"/>
</dbReference>
<feature type="region of interest" description="Disordered" evidence="4">
    <location>
        <begin position="742"/>
        <end position="773"/>
    </location>
</feature>
<dbReference type="Gene3D" id="1.25.40.20">
    <property type="entry name" value="Ankyrin repeat-containing domain"/>
    <property type="match status" value="1"/>
</dbReference>
<dbReference type="PROSITE" id="PS50297">
    <property type="entry name" value="ANK_REP_REGION"/>
    <property type="match status" value="1"/>
</dbReference>
<protein>
    <submittedName>
        <fullName evidence="6">Transcriptional regulator swi6</fullName>
    </submittedName>
</protein>
<feature type="repeat" description="ANK" evidence="3">
    <location>
        <begin position="588"/>
        <end position="620"/>
    </location>
</feature>
<accession>A0ABY8EYR0</accession>
<feature type="compositionally biased region" description="Pro residues" evidence="4">
    <location>
        <begin position="321"/>
        <end position="332"/>
    </location>
</feature>
<dbReference type="EMBL" id="CP046238">
    <property type="protein sequence ID" value="WFD49590.1"/>
    <property type="molecule type" value="Genomic_DNA"/>
</dbReference>
<evidence type="ECO:0000256" key="1">
    <source>
        <dbReference type="ARBA" id="ARBA00022737"/>
    </source>
</evidence>
<gene>
    <name evidence="6" type="primary">SWI6</name>
    <name evidence="6" type="ORF">GLX27_004274</name>
</gene>
<dbReference type="InterPro" id="IPR036887">
    <property type="entry name" value="HTH_APSES_sf"/>
</dbReference>
<feature type="region of interest" description="Disordered" evidence="4">
    <location>
        <begin position="873"/>
        <end position="946"/>
    </location>
</feature>
<dbReference type="Gene3D" id="3.10.260.10">
    <property type="entry name" value="Transcription regulator HTH, APSES-type DNA-binding domain"/>
    <property type="match status" value="1"/>
</dbReference>
<reference evidence="6 7" key="1">
    <citation type="journal article" date="2020" name="Elife">
        <title>Loss of centromere function drives karyotype evolution in closely related Malassezia species.</title>
        <authorList>
            <person name="Sankaranarayanan S.R."/>
            <person name="Ianiri G."/>
            <person name="Coelho M.A."/>
            <person name="Reza M.H."/>
            <person name="Thimmappa B.C."/>
            <person name="Ganguly P."/>
            <person name="Vadnala R.N."/>
            <person name="Sun S."/>
            <person name="Siddharthan R."/>
            <person name="Tellgren-Roth C."/>
            <person name="Dawson T.L."/>
            <person name="Heitman J."/>
            <person name="Sanyal K."/>
        </authorList>
    </citation>
    <scope>NUCLEOTIDE SEQUENCE [LARGE SCALE GENOMIC DNA]</scope>
    <source>
        <strain evidence="6">CBS14141</strain>
    </source>
</reference>
<keyword evidence="1" id="KW-0677">Repeat</keyword>
<dbReference type="SUPFAM" id="SSF54616">
    <property type="entry name" value="DNA-binding domain of Mlu1-box binding protein MBP1"/>
    <property type="match status" value="1"/>
</dbReference>
<dbReference type="PANTHER" id="PTHR43828">
    <property type="entry name" value="ASPARAGINASE"/>
    <property type="match status" value="1"/>
</dbReference>
<sequence>MLPRPGSPGASAPPPHRTDLYASMPPRPPQAAPPPLPLSAARRPPPRPTDAPGAYAYYPVDPRGAAPAMPHNTHAHAPPHMGAHAAAPPPSAPPSALPPGAPPHTAAHAPGAAHAPSHTPLHAPTPPPADAAPSGPTPTVYLATYSSVPVYEITVRGIALMRRRSDGYLNATQILKIAGIEKARRTRILEREILTGEHDKVQGGYGTFQGTWIPLQRAQELAMNYSVYHLIRPLLDFDPAATRATAAPYVARRPKPPTPATPATPHAAAAAPYARPAPQQPRFLTLRPPQGAPLLAGGLVQPPDAGAAGRAPPGAAAGAAAPPPLVPAPPAGPTGAAASPPRAPARTTTPSPKRARYASPIRDLNVLTNTPLGAAAPPGAARGSHGAPRFADKAHAPHLGDERERHTREVLTALFVDDARADDAPPADAAARLVALLAELGVRVPPGGAQPSPGAPSASPLDVVIDDHGHTALHWASALCRLRLVRMLTALAPPYGANLYLGNYAGETALHRSVLVTNAYEQSQFAELLDLLADSLQTRDARKRTVLHHIALVAGLKGRAAPAKYYLQCVLAKLAPHHTDLLDAQDDEGETALGIVARLGNTHMIKMLLDAGARKDLPNYLGITPLDWGITGLPESPASHPVAHELASLKPADVVKSLTRPPAGPVQKSDDVRHKLTHTLDELHTLFAREADAKQHALASTQAQLQAATRDLAARRRHIADAQRDVARQEDARQRVANVRRALAAAAAAGTHTDDHAPPPPPPPPLDTPLTDAAARLDSPTTPDAALVDALVRVRWLTSELAAQCDTLTHTIDATHRASHDQRAAYHRIVAMCAHVPPDKVDGMLDELLAAVESMGAEATDLASVSGFMQKVGRADAPPEPKHEDAARLAPADDAPPSPPTPAPPTPVPPTPSAHAAARAQTPPRAPAPAQADAPAPLAPPPDGAR</sequence>
<dbReference type="InterPro" id="IPR036770">
    <property type="entry name" value="Ankyrin_rpt-contain_sf"/>
</dbReference>
<organism evidence="6 7">
    <name type="scientific">Malassezia furfur</name>
    <name type="common">Pityriasis versicolor infection agent</name>
    <name type="synonym">Pityrosporum furfur</name>
    <dbReference type="NCBI Taxonomy" id="55194"/>
    <lineage>
        <taxon>Eukaryota</taxon>
        <taxon>Fungi</taxon>
        <taxon>Dikarya</taxon>
        <taxon>Basidiomycota</taxon>
        <taxon>Ustilaginomycotina</taxon>
        <taxon>Malasseziomycetes</taxon>
        <taxon>Malasseziales</taxon>
        <taxon>Malasseziaceae</taxon>
        <taxon>Malassezia</taxon>
    </lineage>
</organism>
<dbReference type="SMART" id="SM01252">
    <property type="entry name" value="KilA-N"/>
    <property type="match status" value="1"/>
</dbReference>
<evidence type="ECO:0000256" key="4">
    <source>
        <dbReference type="SAM" id="MobiDB-lite"/>
    </source>
</evidence>
<feature type="compositionally biased region" description="Pro residues" evidence="4">
    <location>
        <begin position="894"/>
        <end position="912"/>
    </location>
</feature>
<feature type="compositionally biased region" description="Pro residues" evidence="4">
    <location>
        <begin position="87"/>
        <end position="102"/>
    </location>
</feature>
<feature type="compositionally biased region" description="Low complexity" evidence="4">
    <location>
        <begin position="371"/>
        <end position="388"/>
    </location>
</feature>
<dbReference type="InterPro" id="IPR051642">
    <property type="entry name" value="SWI6-like"/>
</dbReference>
<name>A0ABY8EYR0_MALFU</name>
<dbReference type="InterPro" id="IPR003163">
    <property type="entry name" value="Tscrpt_reg_HTH_APSES-type"/>
</dbReference>
<feature type="compositionally biased region" description="Low complexity" evidence="4">
    <location>
        <begin position="302"/>
        <end position="320"/>
    </location>
</feature>
<feature type="compositionally biased region" description="Low complexity" evidence="4">
    <location>
        <begin position="263"/>
        <end position="282"/>
    </location>
</feature>
<feature type="compositionally biased region" description="Low complexity" evidence="4">
    <location>
        <begin position="742"/>
        <end position="751"/>
    </location>
</feature>
<feature type="region of interest" description="Disordered" evidence="4">
    <location>
        <begin position="250"/>
        <end position="405"/>
    </location>
</feature>
<evidence type="ECO:0000313" key="6">
    <source>
        <dbReference type="EMBL" id="WFD49590.1"/>
    </source>
</evidence>
<dbReference type="PANTHER" id="PTHR43828:SF3">
    <property type="entry name" value="CHROMO DOMAIN-CONTAINING PROTEIN"/>
    <property type="match status" value="1"/>
</dbReference>
<dbReference type="SUPFAM" id="SSF48403">
    <property type="entry name" value="Ankyrin repeat"/>
    <property type="match status" value="1"/>
</dbReference>
<feature type="compositionally biased region" description="Low complexity" evidence="4">
    <location>
        <begin position="333"/>
        <end position="352"/>
    </location>
</feature>
<evidence type="ECO:0000256" key="3">
    <source>
        <dbReference type="PROSITE-ProRule" id="PRU00023"/>
    </source>
</evidence>
<feature type="compositionally biased region" description="Low complexity" evidence="4">
    <location>
        <begin position="103"/>
        <end position="122"/>
    </location>
</feature>
<feature type="compositionally biased region" description="Pro residues" evidence="4">
    <location>
        <begin position="937"/>
        <end position="946"/>
    </location>
</feature>
<dbReference type="Proteomes" id="UP000818624">
    <property type="component" value="Chromosome 5"/>
</dbReference>
<feature type="compositionally biased region" description="Low complexity" evidence="4">
    <location>
        <begin position="75"/>
        <end position="86"/>
    </location>
</feature>
<feature type="compositionally biased region" description="Pro residues" evidence="4">
    <location>
        <begin position="25"/>
        <end position="37"/>
    </location>
</feature>
<feature type="compositionally biased region" description="Pro residues" evidence="4">
    <location>
        <begin position="758"/>
        <end position="767"/>
    </location>
</feature>
<feature type="domain" description="HTH APSES-type" evidence="5">
    <location>
        <begin position="140"/>
        <end position="248"/>
    </location>
</feature>
<evidence type="ECO:0000313" key="7">
    <source>
        <dbReference type="Proteomes" id="UP000818624"/>
    </source>
</evidence>
<feature type="compositionally biased region" description="Basic and acidic residues" evidence="4">
    <location>
        <begin position="873"/>
        <end position="887"/>
    </location>
</feature>
<dbReference type="Pfam" id="PF04383">
    <property type="entry name" value="KilA-N"/>
    <property type="match status" value="1"/>
</dbReference>
<keyword evidence="7" id="KW-1185">Reference proteome</keyword>
<feature type="compositionally biased region" description="Basic and acidic residues" evidence="4">
    <location>
        <begin position="390"/>
        <end position="405"/>
    </location>
</feature>